<feature type="transmembrane region" description="Helical" evidence="1">
    <location>
        <begin position="306"/>
        <end position="325"/>
    </location>
</feature>
<organism evidence="2 3">
    <name type="scientific">Romboutsia faecis</name>
    <dbReference type="NCBI Taxonomy" id="2764597"/>
    <lineage>
        <taxon>Bacteria</taxon>
        <taxon>Bacillati</taxon>
        <taxon>Bacillota</taxon>
        <taxon>Clostridia</taxon>
        <taxon>Peptostreptococcales</taxon>
        <taxon>Peptostreptococcaceae</taxon>
        <taxon>Romboutsia</taxon>
    </lineage>
</organism>
<dbReference type="PANTHER" id="PTHR37814:SF1">
    <property type="entry name" value="MEMBRANE PROTEIN"/>
    <property type="match status" value="1"/>
</dbReference>
<evidence type="ECO:0008006" key="4">
    <source>
        <dbReference type="Google" id="ProtNLM"/>
    </source>
</evidence>
<proteinExistence type="predicted"/>
<dbReference type="EMBL" id="JACRWE010000004">
    <property type="protein sequence ID" value="MBC5997332.1"/>
    <property type="molecule type" value="Genomic_DNA"/>
</dbReference>
<gene>
    <name evidence="2" type="ORF">H8923_11200</name>
</gene>
<evidence type="ECO:0000313" key="2">
    <source>
        <dbReference type="EMBL" id="MBC5997332.1"/>
    </source>
</evidence>
<sequence length="357" mass="38072">MSKKNNTKEIMKFAGTYISVCIGSGFATGQEIMQFFSAHGIGKSVFSVLVCMIILSYCGAKLLEIGKSANLRSSNDIFNYLWGESIGGIFKLFMPVFFLCSFVVMVSGAGASINQYYGLSKGIGSIIMITLSLISVLLGMNKVVDILGNIGPIIIAVSLGIGIITISRNYDNLLNAENIIATLNVTKAVDNWHLTGIIYSGLNVIIVTTFLVGVGETSSNKKNCIWGGIIGGVAFMAACLILNLGILSDIGNICMNEIPTLYMADKIGPIVGILFSFILIAGIYTTSVPLLWSVCNGFAKEGTWKFNLIAIMCSIVALIGGKIPFSALVNFIYPISGALGVIIIIGIFIKSINLGKY</sequence>
<keyword evidence="1" id="KW-0812">Transmembrane</keyword>
<keyword evidence="1" id="KW-1133">Transmembrane helix</keyword>
<evidence type="ECO:0000313" key="3">
    <source>
        <dbReference type="Proteomes" id="UP000609849"/>
    </source>
</evidence>
<evidence type="ECO:0000256" key="1">
    <source>
        <dbReference type="SAM" id="Phobius"/>
    </source>
</evidence>
<feature type="transmembrane region" description="Helical" evidence="1">
    <location>
        <begin position="146"/>
        <end position="166"/>
    </location>
</feature>
<comment type="caution">
    <text evidence="2">The sequence shown here is derived from an EMBL/GenBank/DDBJ whole genome shotgun (WGS) entry which is preliminary data.</text>
</comment>
<dbReference type="InterPro" id="IPR038728">
    <property type="entry name" value="YkvI-like"/>
</dbReference>
<feature type="transmembrane region" description="Helical" evidence="1">
    <location>
        <begin position="267"/>
        <end position="294"/>
    </location>
</feature>
<feature type="transmembrane region" description="Helical" evidence="1">
    <location>
        <begin position="92"/>
        <end position="113"/>
    </location>
</feature>
<dbReference type="RefSeq" id="WP_153925007.1">
    <property type="nucleotide sequence ID" value="NZ_JACRWE010000004.1"/>
</dbReference>
<dbReference type="PANTHER" id="PTHR37814">
    <property type="entry name" value="CONSERVED MEMBRANE PROTEIN"/>
    <property type="match status" value="1"/>
</dbReference>
<keyword evidence="1" id="KW-0472">Membrane</keyword>
<feature type="transmembrane region" description="Helical" evidence="1">
    <location>
        <begin position="192"/>
        <end position="212"/>
    </location>
</feature>
<feature type="transmembrane region" description="Helical" evidence="1">
    <location>
        <begin position="119"/>
        <end position="139"/>
    </location>
</feature>
<dbReference type="Proteomes" id="UP000609849">
    <property type="component" value="Unassembled WGS sequence"/>
</dbReference>
<accession>A0ABR7JQZ0</accession>
<reference evidence="2 3" key="1">
    <citation type="submission" date="2020-08" db="EMBL/GenBank/DDBJ databases">
        <authorList>
            <person name="Liu C."/>
            <person name="Sun Q."/>
        </authorList>
    </citation>
    <scope>NUCLEOTIDE SEQUENCE [LARGE SCALE GENOMIC DNA]</scope>
    <source>
        <strain evidence="2 3">NSJ-18</strain>
    </source>
</reference>
<feature type="transmembrane region" description="Helical" evidence="1">
    <location>
        <begin position="331"/>
        <end position="349"/>
    </location>
</feature>
<feature type="transmembrane region" description="Helical" evidence="1">
    <location>
        <begin position="224"/>
        <end position="247"/>
    </location>
</feature>
<protein>
    <recommendedName>
        <fullName evidence="4">Transporter</fullName>
    </recommendedName>
</protein>
<keyword evidence="3" id="KW-1185">Reference proteome</keyword>
<name>A0ABR7JQZ0_9FIRM</name>
<feature type="transmembrane region" description="Helical" evidence="1">
    <location>
        <begin position="45"/>
        <end position="63"/>
    </location>
</feature>